<feature type="region of interest" description="Disordered" evidence="1">
    <location>
        <begin position="723"/>
        <end position="799"/>
    </location>
</feature>
<keyword evidence="3" id="KW-1185">Reference proteome</keyword>
<name>K0TGA5_THAOC</name>
<reference evidence="2 3" key="1">
    <citation type="journal article" date="2012" name="Genome Biol.">
        <title>Genome and low-iron response of an oceanic diatom adapted to chronic iron limitation.</title>
        <authorList>
            <person name="Lommer M."/>
            <person name="Specht M."/>
            <person name="Roy A.S."/>
            <person name="Kraemer L."/>
            <person name="Andreson R."/>
            <person name="Gutowska M.A."/>
            <person name="Wolf J."/>
            <person name="Bergner S.V."/>
            <person name="Schilhabel M.B."/>
            <person name="Klostermeier U.C."/>
            <person name="Beiko R.G."/>
            <person name="Rosenstiel P."/>
            <person name="Hippler M."/>
            <person name="Laroche J."/>
        </authorList>
    </citation>
    <scope>NUCLEOTIDE SEQUENCE [LARGE SCALE GENOMIC DNA]</scope>
    <source>
        <strain evidence="2 3">CCMP1005</strain>
    </source>
</reference>
<dbReference type="Proteomes" id="UP000266841">
    <property type="component" value="Unassembled WGS sequence"/>
</dbReference>
<proteinExistence type="predicted"/>
<dbReference type="AlphaFoldDB" id="K0TGA5"/>
<feature type="compositionally biased region" description="Polar residues" evidence="1">
    <location>
        <begin position="448"/>
        <end position="461"/>
    </location>
</feature>
<dbReference type="OrthoDB" id="10664886at2759"/>
<sequence length="887" mass="92752">MAIVGIVGASIAEAGKEQLIQTPGPFPTSGFASGGACLSELHGRDLQCTASSSKFWTRVHMKAQPTCIDGRWLKVDGLTFDTKFNEPAMDFAIYTYSGEYDSATDSPGSPSPMTGDKCTVQAFGPSSAADGLVDADGDVCLDVTTALEAPLAFAESFNIPCTDYTDGLQEGTRTVKLQFCSTWRNPGDIASCDPLGPIPGDGSTCWCETIDLGVEIKPVEEAVPTCAPNLESASDQPTQAPQAEVVVPASEAPTPAPFAIIIDTPAPTVVQAPTAVDGGPAELEPTYSPTRIDMQLTGSPVESGVPMAIDDSLTTCSGVSAGKNVISNDVAEKGFPLLVKQVIPEASGMNGLCYVKLDQKTVQYYPFPGFDGIDYCDYVACDGLDRCETARIRIRVNAAGEGDCPETEQPSARPTPSPTPDPTPSPTDDPTPSPTPSPSAKPTAEPTDQPTAGPSASPSAKPTSEPTDEPTPSPTGKPTENPTAKPTPSPSDAPTESPTCDDDEVMANDDSAVTDKGTDAAIDVLGNDVAVEGFEELTVTELPFTGRDGACATNGKSVLYSPNEGFHGEDKCVYKVCDAKPRCDVATITITVSPAAEDVVANDDDVLTQKNTPVDIFPLDNDVGVDGHPLKVTGLTKTGEDGECVRVNDETVLYIPEPDFVGEDACAYTACDDRMKCDSASIKIVVNGTAGPCVETDEPTKDPTPSPTDRPVAVIVSTLSPTVAKVPAGTQPPVKEVTGSPTPFPTPDPTAKPTNEPTEREPCPDDDVVPVELNNPTTKPTPEPTPEPTGKPTKKPTFSWTQDTLLPTEAATESETKLLDNSVTLQPTPSPQPLTFIIPLDSPEPTPMPSTASPVTDAPTWGGTPTVGTDTTSPPVKTRPSLRRTKD</sequence>
<feature type="region of interest" description="Disordered" evidence="1">
    <location>
        <begin position="690"/>
        <end position="711"/>
    </location>
</feature>
<dbReference type="PANTHER" id="PTHR36489">
    <property type="entry name" value="PROTEIN-COUPLED RECEPTOR GPR1, PUTATIVE-RELATED"/>
    <property type="match status" value="1"/>
</dbReference>
<feature type="compositionally biased region" description="Polar residues" evidence="1">
    <location>
        <begin position="866"/>
        <end position="875"/>
    </location>
</feature>
<feature type="compositionally biased region" description="Pro residues" evidence="1">
    <location>
        <begin position="413"/>
        <end position="439"/>
    </location>
</feature>
<dbReference type="EMBL" id="AGNL01002157">
    <property type="protein sequence ID" value="EJK76430.1"/>
    <property type="molecule type" value="Genomic_DNA"/>
</dbReference>
<evidence type="ECO:0000256" key="1">
    <source>
        <dbReference type="SAM" id="MobiDB-lite"/>
    </source>
</evidence>
<organism evidence="2 3">
    <name type="scientific">Thalassiosira oceanica</name>
    <name type="common">Marine diatom</name>
    <dbReference type="NCBI Taxonomy" id="159749"/>
    <lineage>
        <taxon>Eukaryota</taxon>
        <taxon>Sar</taxon>
        <taxon>Stramenopiles</taxon>
        <taxon>Ochrophyta</taxon>
        <taxon>Bacillariophyta</taxon>
        <taxon>Coscinodiscophyceae</taxon>
        <taxon>Thalassiosirophycidae</taxon>
        <taxon>Thalassiosirales</taxon>
        <taxon>Thalassiosiraceae</taxon>
        <taxon>Thalassiosira</taxon>
    </lineage>
</organism>
<feature type="compositionally biased region" description="Pro residues" evidence="1">
    <location>
        <begin position="779"/>
        <end position="789"/>
    </location>
</feature>
<feature type="region of interest" description="Disordered" evidence="1">
    <location>
        <begin position="401"/>
        <end position="514"/>
    </location>
</feature>
<dbReference type="PANTHER" id="PTHR36489:SF2">
    <property type="entry name" value="APPLE DOMAIN-CONTAINING PROTEIN"/>
    <property type="match status" value="1"/>
</dbReference>
<dbReference type="Gene3D" id="2.60.40.2810">
    <property type="match status" value="2"/>
</dbReference>
<feature type="region of interest" description="Disordered" evidence="1">
    <location>
        <begin position="823"/>
        <end position="887"/>
    </location>
</feature>
<dbReference type="PRINTS" id="PR01217">
    <property type="entry name" value="PRICHEXTENSN"/>
</dbReference>
<gene>
    <name evidence="2" type="ORF">THAOC_01808</name>
</gene>
<dbReference type="eggNOG" id="ENOG502RUJS">
    <property type="taxonomic scope" value="Eukaryota"/>
</dbReference>
<accession>K0TGA5</accession>
<dbReference type="Pfam" id="PF17963">
    <property type="entry name" value="Big_9"/>
    <property type="match status" value="2"/>
</dbReference>
<evidence type="ECO:0000313" key="3">
    <source>
        <dbReference type="Proteomes" id="UP000266841"/>
    </source>
</evidence>
<protein>
    <submittedName>
        <fullName evidence="2">Uncharacterized protein</fullName>
    </submittedName>
</protein>
<evidence type="ECO:0000313" key="2">
    <source>
        <dbReference type="EMBL" id="EJK76430.1"/>
    </source>
</evidence>
<comment type="caution">
    <text evidence="2">The sequence shown here is derived from an EMBL/GenBank/DDBJ whole genome shotgun (WGS) entry which is preliminary data.</text>
</comment>